<dbReference type="AlphaFoldDB" id="A0A8X6MF63"/>
<dbReference type="EMBL" id="BMAV01026131">
    <property type="protein sequence ID" value="GFS47716.1"/>
    <property type="molecule type" value="Genomic_DNA"/>
</dbReference>
<reference evidence="1" key="1">
    <citation type="submission" date="2020-08" db="EMBL/GenBank/DDBJ databases">
        <title>Multicomponent nature underlies the extraordinary mechanical properties of spider dragline silk.</title>
        <authorList>
            <person name="Kono N."/>
            <person name="Nakamura H."/>
            <person name="Mori M."/>
            <person name="Yoshida Y."/>
            <person name="Ohtoshi R."/>
            <person name="Malay A.D."/>
            <person name="Moran D.A.P."/>
            <person name="Tomita M."/>
            <person name="Numata K."/>
            <person name="Arakawa K."/>
        </authorList>
    </citation>
    <scope>NUCLEOTIDE SEQUENCE</scope>
</reference>
<protein>
    <submittedName>
        <fullName evidence="1">Uncharacterized protein</fullName>
    </submittedName>
</protein>
<name>A0A8X6MF63_9ARAC</name>
<comment type="caution">
    <text evidence="1">The sequence shown here is derived from an EMBL/GenBank/DDBJ whole genome shotgun (WGS) entry which is preliminary data.</text>
</comment>
<evidence type="ECO:0000313" key="1">
    <source>
        <dbReference type="EMBL" id="GFS47716.1"/>
    </source>
</evidence>
<keyword evidence="2" id="KW-1185">Reference proteome</keyword>
<evidence type="ECO:0000313" key="2">
    <source>
        <dbReference type="Proteomes" id="UP000886998"/>
    </source>
</evidence>
<gene>
    <name evidence="1" type="ORF">TNIN_193321</name>
</gene>
<sequence>MLESAHNIICCIGSVRECGTLSTEELCQQHTRKQFQMKYSDWFRLFNATQNSCVYIIFINNNKTYSTEPYAANDAPGNPWVIILPFPITRRGIWMF</sequence>
<dbReference type="Proteomes" id="UP000886998">
    <property type="component" value="Unassembled WGS sequence"/>
</dbReference>
<accession>A0A8X6MF63</accession>
<proteinExistence type="predicted"/>
<organism evidence="1 2">
    <name type="scientific">Trichonephila inaurata madagascariensis</name>
    <dbReference type="NCBI Taxonomy" id="2747483"/>
    <lineage>
        <taxon>Eukaryota</taxon>
        <taxon>Metazoa</taxon>
        <taxon>Ecdysozoa</taxon>
        <taxon>Arthropoda</taxon>
        <taxon>Chelicerata</taxon>
        <taxon>Arachnida</taxon>
        <taxon>Araneae</taxon>
        <taxon>Araneomorphae</taxon>
        <taxon>Entelegynae</taxon>
        <taxon>Araneoidea</taxon>
        <taxon>Nephilidae</taxon>
        <taxon>Trichonephila</taxon>
        <taxon>Trichonephila inaurata</taxon>
    </lineage>
</organism>